<protein>
    <submittedName>
        <fullName evidence="2">Uncharacterized protein</fullName>
    </submittedName>
</protein>
<accession>A0AAW1PT93</accession>
<dbReference type="AlphaFoldDB" id="A0AAW1PT93"/>
<feature type="region of interest" description="Disordered" evidence="1">
    <location>
        <begin position="65"/>
        <end position="134"/>
    </location>
</feature>
<gene>
    <name evidence="2" type="ORF">WJX73_007772</name>
</gene>
<sequence length="209" mass="22488">MLTASYLCTWVSYRGCGEDARTTVQPLILLPGATRDWPKLVQDSSSQPGTQKQDVPFQVGDVVKSTHKSEGNGVVTGPNGKGGWHVEWQNRVPEKHRGGKRYQTASSGTEKKGRPGTEKNNTPAPEKKRRERPLLKPVNVVAPASWRAALNNSENKLSFNKYPVPAVLADKIPTAGQLQAPASTGAHVVVHGLGHAHQHVSRTPATGTG</sequence>
<feature type="compositionally biased region" description="Basic and acidic residues" evidence="1">
    <location>
        <begin position="125"/>
        <end position="134"/>
    </location>
</feature>
<evidence type="ECO:0000313" key="2">
    <source>
        <dbReference type="EMBL" id="KAK9811167.1"/>
    </source>
</evidence>
<keyword evidence="3" id="KW-1185">Reference proteome</keyword>
<dbReference type="EMBL" id="JALJOQ010000011">
    <property type="protein sequence ID" value="KAK9811167.1"/>
    <property type="molecule type" value="Genomic_DNA"/>
</dbReference>
<organism evidence="2 3">
    <name type="scientific">Symbiochloris irregularis</name>
    <dbReference type="NCBI Taxonomy" id="706552"/>
    <lineage>
        <taxon>Eukaryota</taxon>
        <taxon>Viridiplantae</taxon>
        <taxon>Chlorophyta</taxon>
        <taxon>core chlorophytes</taxon>
        <taxon>Trebouxiophyceae</taxon>
        <taxon>Trebouxiales</taxon>
        <taxon>Trebouxiaceae</taxon>
        <taxon>Symbiochloris</taxon>
    </lineage>
</organism>
<name>A0AAW1PT93_9CHLO</name>
<evidence type="ECO:0000313" key="3">
    <source>
        <dbReference type="Proteomes" id="UP001465755"/>
    </source>
</evidence>
<comment type="caution">
    <text evidence="2">The sequence shown here is derived from an EMBL/GenBank/DDBJ whole genome shotgun (WGS) entry which is preliminary data.</text>
</comment>
<dbReference type="Proteomes" id="UP001465755">
    <property type="component" value="Unassembled WGS sequence"/>
</dbReference>
<evidence type="ECO:0000256" key="1">
    <source>
        <dbReference type="SAM" id="MobiDB-lite"/>
    </source>
</evidence>
<feature type="region of interest" description="Disordered" evidence="1">
    <location>
        <begin position="39"/>
        <end position="58"/>
    </location>
</feature>
<feature type="compositionally biased region" description="Polar residues" evidence="1">
    <location>
        <begin position="42"/>
        <end position="53"/>
    </location>
</feature>
<proteinExistence type="predicted"/>
<reference evidence="2 3" key="1">
    <citation type="journal article" date="2024" name="Nat. Commun.">
        <title>Phylogenomics reveals the evolutionary origins of lichenization in chlorophyte algae.</title>
        <authorList>
            <person name="Puginier C."/>
            <person name="Libourel C."/>
            <person name="Otte J."/>
            <person name="Skaloud P."/>
            <person name="Haon M."/>
            <person name="Grisel S."/>
            <person name="Petersen M."/>
            <person name="Berrin J.G."/>
            <person name="Delaux P.M."/>
            <person name="Dal Grande F."/>
            <person name="Keller J."/>
        </authorList>
    </citation>
    <scope>NUCLEOTIDE SEQUENCE [LARGE SCALE GENOMIC DNA]</scope>
    <source>
        <strain evidence="2 3">SAG 2036</strain>
    </source>
</reference>